<dbReference type="AlphaFoldDB" id="A0A358E0U3"/>
<evidence type="ECO:0000313" key="1">
    <source>
        <dbReference type="EMBL" id="HBU52164.1"/>
    </source>
</evidence>
<dbReference type="EMBL" id="DONK01000198">
    <property type="protein sequence ID" value="HBU52164.1"/>
    <property type="molecule type" value="Genomic_DNA"/>
</dbReference>
<organism evidence="1 2">
    <name type="scientific">Alteromonas australica</name>
    <dbReference type="NCBI Taxonomy" id="589873"/>
    <lineage>
        <taxon>Bacteria</taxon>
        <taxon>Pseudomonadati</taxon>
        <taxon>Pseudomonadota</taxon>
        <taxon>Gammaproteobacteria</taxon>
        <taxon>Alteromonadales</taxon>
        <taxon>Alteromonadaceae</taxon>
        <taxon>Alteromonas/Salinimonas group</taxon>
        <taxon>Alteromonas</taxon>
    </lineage>
</organism>
<sequence>MKDEATFSPKQDAEAVSVSDMFNNILNEKIKRGAVEKAIEVKVDEFIKRVADDVFSSWGDLSKLMKEKMTEAIMPTAESLGDIPKYHDFVTKRLRLAAQNFYDNKLVEVLDGELKEIMSEVPDVVNLSWLVEKIVDGAREDKAEGEISLHIDKSYSSYWIGIDKESDKSEYECNFRIGLNEDAKTGKLKIFSLRVDGEDCRKSIALGPFYQFEKILYNAYVTEAEFALDKGEYAGDYNTEWYYD</sequence>
<gene>
    <name evidence="1" type="ORF">DEB45_12980</name>
</gene>
<accession>A0A358E0U3</accession>
<evidence type="ECO:0000313" key="2">
    <source>
        <dbReference type="Proteomes" id="UP000264779"/>
    </source>
</evidence>
<dbReference type="RefSeq" id="WP_272965258.1">
    <property type="nucleotide sequence ID" value="NZ_CALBIY010000020.1"/>
</dbReference>
<proteinExistence type="predicted"/>
<dbReference type="Proteomes" id="UP000264779">
    <property type="component" value="Unassembled WGS sequence"/>
</dbReference>
<comment type="caution">
    <text evidence="1">The sequence shown here is derived from an EMBL/GenBank/DDBJ whole genome shotgun (WGS) entry which is preliminary data.</text>
</comment>
<name>A0A358E0U3_9ALTE</name>
<reference evidence="1 2" key="1">
    <citation type="journal article" date="2018" name="Nat. Biotechnol.">
        <title>A standardized bacterial taxonomy based on genome phylogeny substantially revises the tree of life.</title>
        <authorList>
            <person name="Parks D.H."/>
            <person name="Chuvochina M."/>
            <person name="Waite D.W."/>
            <person name="Rinke C."/>
            <person name="Skarshewski A."/>
            <person name="Chaumeil P.A."/>
            <person name="Hugenholtz P."/>
        </authorList>
    </citation>
    <scope>NUCLEOTIDE SEQUENCE [LARGE SCALE GENOMIC DNA]</scope>
    <source>
        <strain evidence="1">UBA11621</strain>
    </source>
</reference>
<protein>
    <submittedName>
        <fullName evidence="1">Uncharacterized protein</fullName>
    </submittedName>
</protein>